<name>A0A7K1GEE0_9FLAO</name>
<proteinExistence type="predicted"/>
<dbReference type="Proteomes" id="UP000447545">
    <property type="component" value="Unassembled WGS sequence"/>
</dbReference>
<evidence type="ECO:0008006" key="3">
    <source>
        <dbReference type="Google" id="ProtNLM"/>
    </source>
</evidence>
<sequence>MHRIIIIFSIFTLIVSCKTNVDCGIDPLIVKSNDSIISKAESDSIGQKWWNDYLEKIEEPKLKTLENESYRLLIYNSLGESSKTYRIFKNWNSYKLVYKEFGKVNSDEISNELLVNKESELSKKEWDEFQELLQHSGFWSLPVTIDRIGLDGKSWVLQGINPNGNKCTNREYHVVARWQPIDTMKVMQLNRKLIELNGK</sequence>
<evidence type="ECO:0000313" key="2">
    <source>
        <dbReference type="Proteomes" id="UP000447545"/>
    </source>
</evidence>
<gene>
    <name evidence="1" type="ORF">F1003_12065</name>
</gene>
<dbReference type="AlphaFoldDB" id="A0A7K1GEE0"/>
<evidence type="ECO:0000313" key="1">
    <source>
        <dbReference type="EMBL" id="MTE27670.1"/>
    </source>
</evidence>
<protein>
    <recommendedName>
        <fullName evidence="3">Lipoprotein</fullName>
    </recommendedName>
</protein>
<dbReference type="RefSeq" id="WP_155089693.1">
    <property type="nucleotide sequence ID" value="NZ_WJYA01000007.1"/>
</dbReference>
<reference evidence="1 2" key="1">
    <citation type="submission" date="2019-11" db="EMBL/GenBank/DDBJ databases">
        <title>Winogradskyella ouciana sp. nov., isolated from the hadal seawater of the Mariana Trench.</title>
        <authorList>
            <person name="Liu R."/>
        </authorList>
    </citation>
    <scope>NUCLEOTIDE SEQUENCE [LARGE SCALE GENOMIC DNA]</scope>
    <source>
        <strain evidence="1 2">ZXX205</strain>
    </source>
</reference>
<organism evidence="1 2">
    <name type="scientific">Winogradskyella ouciana</name>
    <dbReference type="NCBI Taxonomy" id="2608631"/>
    <lineage>
        <taxon>Bacteria</taxon>
        <taxon>Pseudomonadati</taxon>
        <taxon>Bacteroidota</taxon>
        <taxon>Flavobacteriia</taxon>
        <taxon>Flavobacteriales</taxon>
        <taxon>Flavobacteriaceae</taxon>
        <taxon>Winogradskyella</taxon>
    </lineage>
</organism>
<dbReference type="PROSITE" id="PS51257">
    <property type="entry name" value="PROKAR_LIPOPROTEIN"/>
    <property type="match status" value="1"/>
</dbReference>
<keyword evidence="2" id="KW-1185">Reference proteome</keyword>
<dbReference type="EMBL" id="WJYA01000007">
    <property type="protein sequence ID" value="MTE27670.1"/>
    <property type="molecule type" value="Genomic_DNA"/>
</dbReference>
<comment type="caution">
    <text evidence="1">The sequence shown here is derived from an EMBL/GenBank/DDBJ whole genome shotgun (WGS) entry which is preliminary data.</text>
</comment>
<accession>A0A7K1GEE0</accession>